<feature type="transmembrane region" description="Helical" evidence="20">
    <location>
        <begin position="478"/>
        <end position="502"/>
    </location>
</feature>
<dbReference type="SMART" id="SM00369">
    <property type="entry name" value="LRR_TYP"/>
    <property type="match status" value="8"/>
</dbReference>
<dbReference type="PANTHER" id="PTHR27008">
    <property type="entry name" value="OS04G0122200 PROTEIN"/>
    <property type="match status" value="1"/>
</dbReference>
<evidence type="ECO:0000256" key="12">
    <source>
        <dbReference type="ARBA" id="ARBA00022777"/>
    </source>
</evidence>
<dbReference type="EC" id="2.7.11.1" evidence="2"/>
<sequence>MGLQGIISPYVGNLSFLVKFDLYNNSFHGHLIPEIGHLRRLVVLNMHRNLMEGAIPTSLHQCQKLEVISLSTNKFTGVIPNWLSSLPSLHTLFLGRNNFTGTIPASLGNNSKLQWLGLERNNLHGSIPNEIENLQNLKGIDLHANNLTALIPLAIFNISSLQILSLSQNHLSGTLPFKSLEKLYISGNPLNGLLPVSIGNLSSSLQDFVAYSCQIKGPIPKEIGSLRNLNQLDLSDNNMTGSIPSTIKGMKSLQRLYLHGNQLEQSIPREICVLSNLGEMELQSNELSGSIPSCIGNLSHLLILLLNSNSLSLSIPPSLWNLENLLSLNLSSNSLGGSLHGNMRVLKMLQSIDLSRNKFSGNLPTILGGFQSLSSLNLSHNSFWGPIPESFRELITLDCMDLSHNNISGPIPKSMVALSHLQYLDLSFNKLSGEIPSGGPFANFTAASFVENEALCGLLIFQVPPCGSHSNQESKAKFMLKFILPAIALMSIAIAVIVIILIKQHPRSGKLGSVFKGVLFDGTTVAVKLLNLHLEGAFKSFDAECKVLARVRHRNLVRVISSCSNPELRAVVLQYMPNGNLEKWLYSHNYCLNLFQRVSIMVDVALALEYLHHGQSEPVVHCDLKPSNVLLDDDMVGHVGDFGIAKILVEKKSTTQTKTLGTLGYIAPEYGLEGRVSTRGDIYSYGIMLLVMLTRKKPTDDMFVGEFCLREWVKAKIPDKIMEVIDGNLLRIEDGRDVVAAQDHLLEIMELGLECSKQFPEERIDIKDVVVKLNKIKVQIIATHLE</sequence>
<evidence type="ECO:0000256" key="18">
    <source>
        <dbReference type="ARBA" id="ARBA00047899"/>
    </source>
</evidence>
<keyword evidence="15 20" id="KW-0472">Membrane</keyword>
<evidence type="ECO:0000256" key="11">
    <source>
        <dbReference type="ARBA" id="ARBA00022741"/>
    </source>
</evidence>
<keyword evidence="3" id="KW-1003">Cell membrane</keyword>
<dbReference type="Pfam" id="PF00069">
    <property type="entry name" value="Pkinase"/>
    <property type="match status" value="1"/>
</dbReference>
<gene>
    <name evidence="22" type="primary">VvCHDh000019_10</name>
    <name evidence="22" type="ORF">CK203_108387</name>
</gene>
<dbReference type="SMART" id="SM00220">
    <property type="entry name" value="S_TKc"/>
    <property type="match status" value="1"/>
</dbReference>
<evidence type="ECO:0000256" key="14">
    <source>
        <dbReference type="ARBA" id="ARBA00022989"/>
    </source>
</evidence>
<keyword evidence="8 20" id="KW-0812">Transmembrane</keyword>
<protein>
    <recommendedName>
        <fullName evidence="2">non-specific serine/threonine protein kinase</fullName>
        <ecNumber evidence="2">2.7.11.1</ecNumber>
    </recommendedName>
</protein>
<keyword evidence="11" id="KW-0547">Nucleotide-binding</keyword>
<evidence type="ECO:0000256" key="5">
    <source>
        <dbReference type="ARBA" id="ARBA00022553"/>
    </source>
</evidence>
<keyword evidence="7" id="KW-0808">Transferase</keyword>
<evidence type="ECO:0000256" key="6">
    <source>
        <dbReference type="ARBA" id="ARBA00022614"/>
    </source>
</evidence>
<proteinExistence type="predicted"/>
<dbReference type="InterPro" id="IPR051809">
    <property type="entry name" value="Plant_receptor-like_S/T_kinase"/>
</dbReference>
<dbReference type="GO" id="GO:0005524">
    <property type="term" value="F:ATP binding"/>
    <property type="evidence" value="ECO:0007669"/>
    <property type="project" value="UniProtKB-KW"/>
</dbReference>
<dbReference type="FunFam" id="1.10.510.10:FF:000358">
    <property type="entry name" value="Putative leucine-rich repeat receptor-like serine/threonine-protein kinase"/>
    <property type="match status" value="1"/>
</dbReference>
<dbReference type="Proteomes" id="UP000288805">
    <property type="component" value="Unassembled WGS sequence"/>
</dbReference>
<evidence type="ECO:0000256" key="7">
    <source>
        <dbReference type="ARBA" id="ARBA00022679"/>
    </source>
</evidence>
<dbReference type="PROSITE" id="PS00108">
    <property type="entry name" value="PROTEIN_KINASE_ST"/>
    <property type="match status" value="1"/>
</dbReference>
<dbReference type="Gene3D" id="1.10.510.10">
    <property type="entry name" value="Transferase(Phosphotransferase) domain 1"/>
    <property type="match status" value="1"/>
</dbReference>
<dbReference type="Gene3D" id="3.30.200.20">
    <property type="entry name" value="Phosphorylase Kinase, domain 1"/>
    <property type="match status" value="1"/>
</dbReference>
<evidence type="ECO:0000259" key="21">
    <source>
        <dbReference type="PROSITE" id="PS50011"/>
    </source>
</evidence>
<dbReference type="PROSITE" id="PS50011">
    <property type="entry name" value="PROTEIN_KINASE_DOM"/>
    <property type="match status" value="1"/>
</dbReference>
<keyword evidence="13" id="KW-0067">ATP-binding</keyword>
<comment type="subcellular location">
    <subcellularLocation>
        <location evidence="1">Cell membrane</location>
        <topology evidence="1">Single-pass membrane protein</topology>
    </subcellularLocation>
</comment>
<evidence type="ECO:0000256" key="10">
    <source>
        <dbReference type="ARBA" id="ARBA00022737"/>
    </source>
</evidence>
<keyword evidence="4" id="KW-0723">Serine/threonine-protein kinase</keyword>
<dbReference type="Gene3D" id="3.80.10.10">
    <property type="entry name" value="Ribonuclease Inhibitor"/>
    <property type="match status" value="2"/>
</dbReference>
<dbReference type="InterPro" id="IPR008271">
    <property type="entry name" value="Ser/Thr_kinase_AS"/>
</dbReference>
<evidence type="ECO:0000256" key="4">
    <source>
        <dbReference type="ARBA" id="ARBA00022527"/>
    </source>
</evidence>
<evidence type="ECO:0000313" key="22">
    <source>
        <dbReference type="EMBL" id="RVW28170.1"/>
    </source>
</evidence>
<dbReference type="SUPFAM" id="SSF56112">
    <property type="entry name" value="Protein kinase-like (PK-like)"/>
    <property type="match status" value="1"/>
</dbReference>
<evidence type="ECO:0000256" key="9">
    <source>
        <dbReference type="ARBA" id="ARBA00022729"/>
    </source>
</evidence>
<accession>A0A438CY83</accession>
<evidence type="ECO:0000256" key="13">
    <source>
        <dbReference type="ARBA" id="ARBA00022840"/>
    </source>
</evidence>
<comment type="caution">
    <text evidence="22">The sequence shown here is derived from an EMBL/GenBank/DDBJ whole genome shotgun (WGS) entry which is preliminary data.</text>
</comment>
<keyword evidence="16 22" id="KW-0675">Receptor</keyword>
<keyword evidence="6" id="KW-0433">Leucine-rich repeat</keyword>
<dbReference type="FunFam" id="3.80.10.10:FF:000095">
    <property type="entry name" value="LRR receptor-like serine/threonine-protein kinase GSO1"/>
    <property type="match status" value="2"/>
</dbReference>
<evidence type="ECO:0000256" key="1">
    <source>
        <dbReference type="ARBA" id="ARBA00004162"/>
    </source>
</evidence>
<name>A0A438CY83_VITVI</name>
<keyword evidence="14 20" id="KW-1133">Transmembrane helix</keyword>
<dbReference type="InterPro" id="IPR001611">
    <property type="entry name" value="Leu-rich_rpt"/>
</dbReference>
<organism evidence="22 23">
    <name type="scientific">Vitis vinifera</name>
    <name type="common">Grape</name>
    <dbReference type="NCBI Taxonomy" id="29760"/>
    <lineage>
        <taxon>Eukaryota</taxon>
        <taxon>Viridiplantae</taxon>
        <taxon>Streptophyta</taxon>
        <taxon>Embryophyta</taxon>
        <taxon>Tracheophyta</taxon>
        <taxon>Spermatophyta</taxon>
        <taxon>Magnoliopsida</taxon>
        <taxon>eudicotyledons</taxon>
        <taxon>Gunneridae</taxon>
        <taxon>Pentapetalae</taxon>
        <taxon>rosids</taxon>
        <taxon>Vitales</taxon>
        <taxon>Vitaceae</taxon>
        <taxon>Viteae</taxon>
        <taxon>Vitis</taxon>
    </lineage>
</organism>
<dbReference type="GO" id="GO:0004674">
    <property type="term" value="F:protein serine/threonine kinase activity"/>
    <property type="evidence" value="ECO:0007669"/>
    <property type="project" value="UniProtKB-KW"/>
</dbReference>
<evidence type="ECO:0000256" key="19">
    <source>
        <dbReference type="ARBA" id="ARBA00048679"/>
    </source>
</evidence>
<dbReference type="InterPro" id="IPR011009">
    <property type="entry name" value="Kinase-like_dom_sf"/>
</dbReference>
<dbReference type="EMBL" id="QGNW01001911">
    <property type="protein sequence ID" value="RVW28170.1"/>
    <property type="molecule type" value="Genomic_DNA"/>
</dbReference>
<dbReference type="InterPro" id="IPR032675">
    <property type="entry name" value="LRR_dom_sf"/>
</dbReference>
<keyword evidence="9" id="KW-0732">Signal</keyword>
<dbReference type="PANTHER" id="PTHR27008:SF497">
    <property type="entry name" value="OS11G0695000 PROTEIN"/>
    <property type="match status" value="1"/>
</dbReference>
<dbReference type="GO" id="GO:0005886">
    <property type="term" value="C:plasma membrane"/>
    <property type="evidence" value="ECO:0007669"/>
    <property type="project" value="UniProtKB-SubCell"/>
</dbReference>
<comment type="catalytic activity">
    <reaction evidence="18">
        <text>L-threonyl-[protein] + ATP = O-phospho-L-threonyl-[protein] + ADP + H(+)</text>
        <dbReference type="Rhea" id="RHEA:46608"/>
        <dbReference type="Rhea" id="RHEA-COMP:11060"/>
        <dbReference type="Rhea" id="RHEA-COMP:11605"/>
        <dbReference type="ChEBI" id="CHEBI:15378"/>
        <dbReference type="ChEBI" id="CHEBI:30013"/>
        <dbReference type="ChEBI" id="CHEBI:30616"/>
        <dbReference type="ChEBI" id="CHEBI:61977"/>
        <dbReference type="ChEBI" id="CHEBI:456216"/>
        <dbReference type="EC" id="2.7.11.1"/>
    </reaction>
</comment>
<dbReference type="Pfam" id="PF00560">
    <property type="entry name" value="LRR_1"/>
    <property type="match status" value="2"/>
</dbReference>
<dbReference type="Pfam" id="PF13855">
    <property type="entry name" value="LRR_8"/>
    <property type="match status" value="3"/>
</dbReference>
<reference evidence="22 23" key="1">
    <citation type="journal article" date="2018" name="PLoS Genet.">
        <title>Population sequencing reveals clonal diversity and ancestral inbreeding in the grapevine cultivar Chardonnay.</title>
        <authorList>
            <person name="Roach M.J."/>
            <person name="Johnson D.L."/>
            <person name="Bohlmann J."/>
            <person name="van Vuuren H.J."/>
            <person name="Jones S.J."/>
            <person name="Pretorius I.S."/>
            <person name="Schmidt S.A."/>
            <person name="Borneman A.R."/>
        </authorList>
    </citation>
    <scope>NUCLEOTIDE SEQUENCE [LARGE SCALE GENOMIC DNA]</scope>
    <source>
        <strain evidence="23">cv. Chardonnay</strain>
        <tissue evidence="22">Leaf</tissue>
    </source>
</reference>
<comment type="catalytic activity">
    <reaction evidence="19">
        <text>L-seryl-[protein] + ATP = O-phospho-L-seryl-[protein] + ADP + H(+)</text>
        <dbReference type="Rhea" id="RHEA:17989"/>
        <dbReference type="Rhea" id="RHEA-COMP:9863"/>
        <dbReference type="Rhea" id="RHEA-COMP:11604"/>
        <dbReference type="ChEBI" id="CHEBI:15378"/>
        <dbReference type="ChEBI" id="CHEBI:29999"/>
        <dbReference type="ChEBI" id="CHEBI:30616"/>
        <dbReference type="ChEBI" id="CHEBI:83421"/>
        <dbReference type="ChEBI" id="CHEBI:456216"/>
        <dbReference type="EC" id="2.7.11.1"/>
    </reaction>
</comment>
<evidence type="ECO:0000256" key="8">
    <source>
        <dbReference type="ARBA" id="ARBA00022692"/>
    </source>
</evidence>
<dbReference type="SUPFAM" id="SSF52058">
    <property type="entry name" value="L domain-like"/>
    <property type="match status" value="1"/>
</dbReference>
<evidence type="ECO:0000256" key="2">
    <source>
        <dbReference type="ARBA" id="ARBA00012513"/>
    </source>
</evidence>
<evidence type="ECO:0000313" key="23">
    <source>
        <dbReference type="Proteomes" id="UP000288805"/>
    </source>
</evidence>
<keyword evidence="10" id="KW-0677">Repeat</keyword>
<dbReference type="PRINTS" id="PR00019">
    <property type="entry name" value="LEURICHRPT"/>
</dbReference>
<evidence type="ECO:0000256" key="3">
    <source>
        <dbReference type="ARBA" id="ARBA00022475"/>
    </source>
</evidence>
<dbReference type="InterPro" id="IPR003591">
    <property type="entry name" value="Leu-rich_rpt_typical-subtyp"/>
</dbReference>
<keyword evidence="12 22" id="KW-0418">Kinase</keyword>
<evidence type="ECO:0000256" key="15">
    <source>
        <dbReference type="ARBA" id="ARBA00023136"/>
    </source>
</evidence>
<evidence type="ECO:0000256" key="17">
    <source>
        <dbReference type="ARBA" id="ARBA00023180"/>
    </source>
</evidence>
<keyword evidence="17" id="KW-0325">Glycoprotein</keyword>
<dbReference type="SUPFAM" id="SSF52047">
    <property type="entry name" value="RNI-like"/>
    <property type="match status" value="1"/>
</dbReference>
<keyword evidence="5" id="KW-0597">Phosphoprotein</keyword>
<dbReference type="AlphaFoldDB" id="A0A438CY83"/>
<evidence type="ECO:0000256" key="16">
    <source>
        <dbReference type="ARBA" id="ARBA00023170"/>
    </source>
</evidence>
<evidence type="ECO:0000256" key="20">
    <source>
        <dbReference type="SAM" id="Phobius"/>
    </source>
</evidence>
<feature type="domain" description="Protein kinase" evidence="21">
    <location>
        <begin position="500"/>
        <end position="786"/>
    </location>
</feature>
<dbReference type="InterPro" id="IPR000719">
    <property type="entry name" value="Prot_kinase_dom"/>
</dbReference>